<dbReference type="InterPro" id="IPR038336">
    <property type="entry name" value="NET_sf"/>
</dbReference>
<dbReference type="AlphaFoldDB" id="A0A1R2BCH9"/>
<feature type="domain" description="NET" evidence="4">
    <location>
        <begin position="126"/>
        <end position="209"/>
    </location>
</feature>
<evidence type="ECO:0000256" key="1">
    <source>
        <dbReference type="ARBA" id="ARBA00023117"/>
    </source>
</evidence>
<evidence type="ECO:0000313" key="5">
    <source>
        <dbReference type="EMBL" id="OMJ74477.1"/>
    </source>
</evidence>
<dbReference type="EMBL" id="MPUH01000748">
    <property type="protein sequence ID" value="OMJ74477.1"/>
    <property type="molecule type" value="Genomic_DNA"/>
</dbReference>
<comment type="caution">
    <text evidence="5">The sequence shown here is derived from an EMBL/GenBank/DDBJ whole genome shotgun (WGS) entry which is preliminary data.</text>
</comment>
<dbReference type="Gene3D" id="1.20.920.10">
    <property type="entry name" value="Bromodomain-like"/>
    <property type="match status" value="1"/>
</dbReference>
<evidence type="ECO:0000256" key="2">
    <source>
        <dbReference type="PROSITE-ProRule" id="PRU00035"/>
    </source>
</evidence>
<protein>
    <recommendedName>
        <fullName evidence="7">Bromo domain-containing protein</fullName>
    </recommendedName>
</protein>
<dbReference type="OrthoDB" id="311166at2759"/>
<evidence type="ECO:0000259" key="3">
    <source>
        <dbReference type="PROSITE" id="PS50014"/>
    </source>
</evidence>
<dbReference type="PROSITE" id="PS50014">
    <property type="entry name" value="BROMODOMAIN_2"/>
    <property type="match status" value="1"/>
</dbReference>
<organism evidence="5 6">
    <name type="scientific">Stentor coeruleus</name>
    <dbReference type="NCBI Taxonomy" id="5963"/>
    <lineage>
        <taxon>Eukaryota</taxon>
        <taxon>Sar</taxon>
        <taxon>Alveolata</taxon>
        <taxon>Ciliophora</taxon>
        <taxon>Postciliodesmatophora</taxon>
        <taxon>Heterotrichea</taxon>
        <taxon>Heterotrichida</taxon>
        <taxon>Stentoridae</taxon>
        <taxon>Stentor</taxon>
    </lineage>
</organism>
<dbReference type="Pfam" id="PF00439">
    <property type="entry name" value="Bromodomain"/>
    <property type="match status" value="1"/>
</dbReference>
<dbReference type="PANTHER" id="PTHR22880">
    <property type="entry name" value="FALZ-RELATED BROMODOMAIN-CONTAINING PROTEINS"/>
    <property type="match status" value="1"/>
</dbReference>
<evidence type="ECO:0000313" key="6">
    <source>
        <dbReference type="Proteomes" id="UP000187209"/>
    </source>
</evidence>
<keyword evidence="6" id="KW-1185">Reference proteome</keyword>
<dbReference type="Pfam" id="PF17035">
    <property type="entry name" value="BET"/>
    <property type="match status" value="1"/>
</dbReference>
<dbReference type="SUPFAM" id="SSF47370">
    <property type="entry name" value="Bromodomain"/>
    <property type="match status" value="1"/>
</dbReference>
<proteinExistence type="predicted"/>
<dbReference type="GO" id="GO:0006338">
    <property type="term" value="P:chromatin remodeling"/>
    <property type="evidence" value="ECO:0007669"/>
    <property type="project" value="TreeGrafter"/>
</dbReference>
<feature type="domain" description="Bromo" evidence="3">
    <location>
        <begin position="23"/>
        <end position="95"/>
    </location>
</feature>
<reference evidence="5 6" key="1">
    <citation type="submission" date="2016-11" db="EMBL/GenBank/DDBJ databases">
        <title>The macronuclear genome of Stentor coeruleus: a giant cell with tiny introns.</title>
        <authorList>
            <person name="Slabodnick M."/>
            <person name="Ruby J.G."/>
            <person name="Reiff S.B."/>
            <person name="Swart E.C."/>
            <person name="Gosai S."/>
            <person name="Prabakaran S."/>
            <person name="Witkowska E."/>
            <person name="Larue G.E."/>
            <person name="Fisher S."/>
            <person name="Freeman R.M."/>
            <person name="Gunawardena J."/>
            <person name="Chu W."/>
            <person name="Stover N.A."/>
            <person name="Gregory B.D."/>
            <person name="Nowacki M."/>
            <person name="Derisi J."/>
            <person name="Roy S.W."/>
            <person name="Marshall W.F."/>
            <person name="Sood P."/>
        </authorList>
    </citation>
    <scope>NUCLEOTIDE SEQUENCE [LARGE SCALE GENOMIC DNA]</scope>
    <source>
        <strain evidence="5">WM001</strain>
    </source>
</reference>
<dbReference type="InterPro" id="IPR027353">
    <property type="entry name" value="NET_dom"/>
</dbReference>
<dbReference type="PROSITE" id="PS51525">
    <property type="entry name" value="NET"/>
    <property type="match status" value="1"/>
</dbReference>
<dbReference type="PANTHER" id="PTHR22880:SF225">
    <property type="entry name" value="BROMODOMAIN-CONTAINING PROTEIN BET-1-RELATED"/>
    <property type="match status" value="1"/>
</dbReference>
<dbReference type="Proteomes" id="UP000187209">
    <property type="component" value="Unassembled WGS sequence"/>
</dbReference>
<dbReference type="GO" id="GO:0005634">
    <property type="term" value="C:nucleus"/>
    <property type="evidence" value="ECO:0007669"/>
    <property type="project" value="TreeGrafter"/>
</dbReference>
<name>A0A1R2BCH9_9CILI</name>
<dbReference type="InterPro" id="IPR036427">
    <property type="entry name" value="Bromodomain-like_sf"/>
</dbReference>
<keyword evidence="1 2" id="KW-0103">Bromodomain</keyword>
<dbReference type="GO" id="GO:0000785">
    <property type="term" value="C:chromatin"/>
    <property type="evidence" value="ECO:0007669"/>
    <property type="project" value="TreeGrafter"/>
</dbReference>
<dbReference type="GO" id="GO:0006355">
    <property type="term" value="P:regulation of DNA-templated transcription"/>
    <property type="evidence" value="ECO:0007669"/>
    <property type="project" value="TreeGrafter"/>
</dbReference>
<sequence length="214" mass="24518">MEGKVGLTREESKKLFDVIRQLEKRQEAFDFLKPVDFKGLGLDDYPLIIKNPMDLSTVKKKLKSGKYATVSECTADITLIWDNCRIYNQIGSTIVNQADILEAVMRKQCELNGILLDLPQKRQREEVKSENVQEPLTLISKIEFAEKVKKVSHEVLAEIVRIVESDCKHALEELDNERIQIKVDSLDKATFDRLLGLVTVVDEPKPTKKHKKNN</sequence>
<dbReference type="SMART" id="SM00297">
    <property type="entry name" value="BROMO"/>
    <property type="match status" value="1"/>
</dbReference>
<dbReference type="PRINTS" id="PR00503">
    <property type="entry name" value="BROMODOMAIN"/>
</dbReference>
<dbReference type="Gene3D" id="1.20.1270.220">
    <property type="match status" value="1"/>
</dbReference>
<evidence type="ECO:0000259" key="4">
    <source>
        <dbReference type="PROSITE" id="PS51525"/>
    </source>
</evidence>
<dbReference type="InterPro" id="IPR050935">
    <property type="entry name" value="Bromo_chromatin_reader"/>
</dbReference>
<accession>A0A1R2BCH9</accession>
<dbReference type="InterPro" id="IPR001487">
    <property type="entry name" value="Bromodomain"/>
</dbReference>
<evidence type="ECO:0008006" key="7">
    <source>
        <dbReference type="Google" id="ProtNLM"/>
    </source>
</evidence>
<gene>
    <name evidence="5" type="ORF">SteCoe_26577</name>
</gene>